<dbReference type="Proteomes" id="UP000325313">
    <property type="component" value="Unassembled WGS sequence"/>
</dbReference>
<evidence type="ECO:0000256" key="1">
    <source>
        <dbReference type="SAM" id="MobiDB-lite"/>
    </source>
</evidence>
<keyword evidence="2" id="KW-0472">Membrane</keyword>
<feature type="region of interest" description="Disordered" evidence="1">
    <location>
        <begin position="314"/>
        <end position="335"/>
    </location>
</feature>
<keyword evidence="2" id="KW-0812">Transmembrane</keyword>
<feature type="compositionally biased region" description="Basic and acidic residues" evidence="1">
    <location>
        <begin position="157"/>
        <end position="171"/>
    </location>
</feature>
<proteinExistence type="predicted"/>
<feature type="transmembrane region" description="Helical" evidence="2">
    <location>
        <begin position="200"/>
        <end position="220"/>
    </location>
</feature>
<protein>
    <submittedName>
        <fullName evidence="3">Uncharacterized protein</fullName>
    </submittedName>
</protein>
<evidence type="ECO:0000313" key="4">
    <source>
        <dbReference type="Proteomes" id="UP000325313"/>
    </source>
</evidence>
<sequence>MVSAGQRVPFTSQKLNHSAIAFEFNLLSYEGFHLAGKTLQMSSRRSSYEPHPSPEALHLDEASDFRFELDGSHSHEASQNPFESADISDEKAAWDVSSLDPYVIDPARDHVESNVPSSSLDFNQRPGSARSSFYSIGNNQLDSHRASRRSYMEEDSEFHTTMEDEPEGHVDYDDDGDDWGDSSPKKRPGSCCNSISIRGLLNMGAVTLLAMGLVIIFGVLPITTYQGSHRQAQQLGDSGSALGSGNNTTDTRQNTMVQRRFDDSDRNLVIPDKLTADGSLRTDVYSASNVAHHWGKWEMPVNKKWKHQHLSHVKPEKATSTNNKRSARKIIDVEL</sequence>
<evidence type="ECO:0000256" key="2">
    <source>
        <dbReference type="SAM" id="Phobius"/>
    </source>
</evidence>
<dbReference type="AlphaFoldDB" id="A0A5B0Q1K2"/>
<accession>A0A5B0Q1K2</accession>
<feature type="region of interest" description="Disordered" evidence="1">
    <location>
        <begin position="144"/>
        <end position="189"/>
    </location>
</feature>
<keyword evidence="2" id="KW-1133">Transmembrane helix</keyword>
<evidence type="ECO:0000313" key="3">
    <source>
        <dbReference type="EMBL" id="KAA1106919.1"/>
    </source>
</evidence>
<gene>
    <name evidence="3" type="ORF">PGTUg99_008039</name>
</gene>
<dbReference type="EMBL" id="VDEP01000308">
    <property type="protein sequence ID" value="KAA1106919.1"/>
    <property type="molecule type" value="Genomic_DNA"/>
</dbReference>
<name>A0A5B0Q1K2_PUCGR</name>
<comment type="caution">
    <text evidence="3">The sequence shown here is derived from an EMBL/GenBank/DDBJ whole genome shotgun (WGS) entry which is preliminary data.</text>
</comment>
<organism evidence="3 4">
    <name type="scientific">Puccinia graminis f. sp. tritici</name>
    <dbReference type="NCBI Taxonomy" id="56615"/>
    <lineage>
        <taxon>Eukaryota</taxon>
        <taxon>Fungi</taxon>
        <taxon>Dikarya</taxon>
        <taxon>Basidiomycota</taxon>
        <taxon>Pucciniomycotina</taxon>
        <taxon>Pucciniomycetes</taxon>
        <taxon>Pucciniales</taxon>
        <taxon>Pucciniaceae</taxon>
        <taxon>Puccinia</taxon>
    </lineage>
</organism>
<reference evidence="3 4" key="1">
    <citation type="submission" date="2019-05" db="EMBL/GenBank/DDBJ databases">
        <title>Emergence of the Ug99 lineage of the wheat stem rust pathogen through somatic hybridization.</title>
        <authorList>
            <person name="Li F."/>
            <person name="Upadhyaya N.M."/>
            <person name="Sperschneider J."/>
            <person name="Matny O."/>
            <person name="Nguyen-Phuc H."/>
            <person name="Mago R."/>
            <person name="Raley C."/>
            <person name="Miller M.E."/>
            <person name="Silverstein K.A.T."/>
            <person name="Henningsen E."/>
            <person name="Hirsch C.D."/>
            <person name="Visser B."/>
            <person name="Pretorius Z.A."/>
            <person name="Steffenson B.J."/>
            <person name="Schwessinger B."/>
            <person name="Dodds P.N."/>
            <person name="Figueroa M."/>
        </authorList>
    </citation>
    <scope>NUCLEOTIDE SEQUENCE [LARGE SCALE GENOMIC DNA]</scope>
    <source>
        <strain evidence="3 4">Ug99</strain>
    </source>
</reference>